<dbReference type="Proteomes" id="UP001652626">
    <property type="component" value="Chromosome 28"/>
</dbReference>
<dbReference type="OrthoDB" id="6930117at2759"/>
<dbReference type="AlphaFoldDB" id="A0A8B8I3C4"/>
<dbReference type="GO" id="GO:0042600">
    <property type="term" value="C:egg chorion"/>
    <property type="evidence" value="ECO:0007669"/>
    <property type="project" value="InterPro"/>
</dbReference>
<accession>A0A8B8I3C4</accession>
<reference evidence="6" key="1">
    <citation type="submission" date="2025-08" db="UniProtKB">
        <authorList>
            <consortium name="RefSeq"/>
        </authorList>
    </citation>
    <scope>IDENTIFICATION</scope>
    <source>
        <tissue evidence="6">Whole body</tissue>
    </source>
</reference>
<gene>
    <name evidence="6" type="primary">LOC113396767</name>
</gene>
<organism evidence="5 6">
    <name type="scientific">Vanessa tameamea</name>
    <name type="common">Kamehameha butterfly</name>
    <dbReference type="NCBI Taxonomy" id="334116"/>
    <lineage>
        <taxon>Eukaryota</taxon>
        <taxon>Metazoa</taxon>
        <taxon>Ecdysozoa</taxon>
        <taxon>Arthropoda</taxon>
        <taxon>Hexapoda</taxon>
        <taxon>Insecta</taxon>
        <taxon>Pterygota</taxon>
        <taxon>Neoptera</taxon>
        <taxon>Endopterygota</taxon>
        <taxon>Lepidoptera</taxon>
        <taxon>Glossata</taxon>
        <taxon>Ditrysia</taxon>
        <taxon>Papilionoidea</taxon>
        <taxon>Nymphalidae</taxon>
        <taxon>Nymphalinae</taxon>
        <taxon>Vanessa</taxon>
    </lineage>
</organism>
<keyword evidence="4" id="KW-0732">Signal</keyword>
<evidence type="ECO:0000256" key="4">
    <source>
        <dbReference type="SAM" id="SignalP"/>
    </source>
</evidence>
<dbReference type="GeneID" id="113396767"/>
<dbReference type="OMA" id="CANSGYA"/>
<evidence type="ECO:0000256" key="1">
    <source>
        <dbReference type="ARBA" id="ARBA00005906"/>
    </source>
</evidence>
<feature type="chain" id="PRO_5045074823" evidence="4">
    <location>
        <begin position="21"/>
        <end position="168"/>
    </location>
</feature>
<feature type="signal peptide" evidence="4">
    <location>
        <begin position="1"/>
        <end position="20"/>
    </location>
</feature>
<dbReference type="Pfam" id="PF01723">
    <property type="entry name" value="Chorion_1"/>
    <property type="match status" value="1"/>
</dbReference>
<comment type="similarity">
    <text evidence="1 3">Belongs to the chorion protein family.</text>
</comment>
<evidence type="ECO:0000313" key="6">
    <source>
        <dbReference type="RefSeq" id="XP_026490606.2"/>
    </source>
</evidence>
<evidence type="ECO:0000256" key="3">
    <source>
        <dbReference type="RuleBase" id="RU004378"/>
    </source>
</evidence>
<keyword evidence="2" id="KW-0677">Repeat</keyword>
<keyword evidence="5" id="KW-1185">Reference proteome</keyword>
<evidence type="ECO:0000313" key="5">
    <source>
        <dbReference type="Proteomes" id="UP001652626"/>
    </source>
</evidence>
<sequence>MYNQILFFCASVILFQVTTSQYIGQGSIYGNNYANAVAAEMNYANNMAYGPLATEVIPEVGRSFNGGGLKVTSYSSISPTGVTVESDNLMMEGPLAVSGRLPFSGVVALEGPLPAAGHGAVAYACGDGNVGIVSETIENGYGPGYANGFGVANGLPGYNGVGNVINRL</sequence>
<evidence type="ECO:0000256" key="2">
    <source>
        <dbReference type="ARBA" id="ARBA00022737"/>
    </source>
</evidence>
<protein>
    <submittedName>
        <fullName evidence="6">Chorion class B protein M2410-like</fullName>
    </submittedName>
</protein>
<dbReference type="InterPro" id="IPR002635">
    <property type="entry name" value="Chorion"/>
</dbReference>
<dbReference type="GO" id="GO:0005213">
    <property type="term" value="F:structural constituent of egg chorion"/>
    <property type="evidence" value="ECO:0007669"/>
    <property type="project" value="InterPro"/>
</dbReference>
<proteinExistence type="inferred from homology"/>
<dbReference type="RefSeq" id="XP_026490606.2">
    <property type="nucleotide sequence ID" value="XM_026634821.2"/>
</dbReference>
<name>A0A8B8I3C4_VANTA</name>
<dbReference type="GO" id="GO:0007304">
    <property type="term" value="P:chorion-containing eggshell formation"/>
    <property type="evidence" value="ECO:0007669"/>
    <property type="project" value="InterPro"/>
</dbReference>